<gene>
    <name evidence="1" type="ORF">ZT1A5_G7951</name>
</gene>
<reference evidence="1 2" key="1">
    <citation type="submission" date="2016-10" db="EMBL/GenBank/DDBJ databases">
        <authorList>
            <person name="Varghese N."/>
        </authorList>
    </citation>
    <scope>NUCLEOTIDE SEQUENCE [LARGE SCALE GENOMIC DNA]</scope>
</reference>
<dbReference type="EMBL" id="LT882682">
    <property type="protein sequence ID" value="SMY26508.1"/>
    <property type="molecule type" value="Genomic_DNA"/>
</dbReference>
<accession>A0A1Y6LSX2</accession>
<evidence type="ECO:0000313" key="1">
    <source>
        <dbReference type="EMBL" id="SMY26508.1"/>
    </source>
</evidence>
<organism evidence="1 2">
    <name type="scientific">Zymoseptoria tritici ST99CH_1A5</name>
    <dbReference type="NCBI Taxonomy" id="1276529"/>
    <lineage>
        <taxon>Eukaryota</taxon>
        <taxon>Fungi</taxon>
        <taxon>Dikarya</taxon>
        <taxon>Ascomycota</taxon>
        <taxon>Pezizomycotina</taxon>
        <taxon>Dothideomycetes</taxon>
        <taxon>Dothideomycetidae</taxon>
        <taxon>Mycosphaerellales</taxon>
        <taxon>Mycosphaerellaceae</taxon>
        <taxon>Zymoseptoria</taxon>
    </lineage>
</organism>
<dbReference type="AlphaFoldDB" id="A0A1Y6LSX2"/>
<name>A0A1Y6LSX2_ZYMTR</name>
<protein>
    <submittedName>
        <fullName evidence="1">Uncharacterized protein</fullName>
    </submittedName>
</protein>
<evidence type="ECO:0000313" key="2">
    <source>
        <dbReference type="Proteomes" id="UP000215453"/>
    </source>
</evidence>
<dbReference type="Proteomes" id="UP000215453">
    <property type="component" value="Chromosome 7"/>
</dbReference>
<proteinExistence type="predicted"/>
<sequence>MINQQDMPAATPSSSPVSTPLDAPMLDIWIELPQEISRIVLLASTPTRLKVHLFHDDIGECVMTAHGLAAHDLAANDSDWKHLKNMLYIDSDSRKAALKVLREHGVLAHGHGILGFDALTASSRISRALFDHFGSIVAVAPAAYWKLKHGISNNRVHFLADQNIRQIKTVALIPGPGQVRQFSYVEIKSVAPMTGRFNPSLVAVQMHNWLCEVPMDCWAFFGDQLMPNGQRAHLAIGQLEMMQMPGRLRWVQI</sequence>